<dbReference type="PANTHER" id="PTHR43861:SF1">
    <property type="entry name" value="TRANS-ACONITATE 2-METHYLTRANSFERASE"/>
    <property type="match status" value="1"/>
</dbReference>
<reference evidence="4 5" key="2">
    <citation type="submission" date="2009-02" db="EMBL/GenBank/DDBJ databases">
        <title>Draft genome sequence of Clostridium methylpentosum (DSM 5476).</title>
        <authorList>
            <person name="Sudarsanam P."/>
            <person name="Ley R."/>
            <person name="Guruge J."/>
            <person name="Turnbaugh P.J."/>
            <person name="Mahowald M."/>
            <person name="Liep D."/>
            <person name="Gordon J."/>
        </authorList>
    </citation>
    <scope>NUCLEOTIDE SEQUENCE [LARGE SCALE GENOMIC DNA]</scope>
    <source>
        <strain evidence="4 5">DSM 5476</strain>
    </source>
</reference>
<name>C0EJ61_9FIRM</name>
<dbReference type="Pfam" id="PF13649">
    <property type="entry name" value="Methyltransf_25"/>
    <property type="match status" value="1"/>
</dbReference>
<dbReference type="eggNOG" id="COG2226">
    <property type="taxonomic scope" value="Bacteria"/>
</dbReference>
<dbReference type="Gene3D" id="3.40.50.150">
    <property type="entry name" value="Vaccinia Virus protein VP39"/>
    <property type="match status" value="1"/>
</dbReference>
<dbReference type="AlphaFoldDB" id="C0EJ61"/>
<dbReference type="GO" id="GO:0032259">
    <property type="term" value="P:methylation"/>
    <property type="evidence" value="ECO:0007669"/>
    <property type="project" value="UniProtKB-KW"/>
</dbReference>
<dbReference type="GO" id="GO:0008168">
    <property type="term" value="F:methyltransferase activity"/>
    <property type="evidence" value="ECO:0007669"/>
    <property type="project" value="UniProtKB-KW"/>
</dbReference>
<dbReference type="EMBL" id="ACEC01000136">
    <property type="protein sequence ID" value="EEG28526.1"/>
    <property type="molecule type" value="Genomic_DNA"/>
</dbReference>
<proteinExistence type="predicted"/>
<dbReference type="InterPro" id="IPR041698">
    <property type="entry name" value="Methyltransf_25"/>
</dbReference>
<protein>
    <submittedName>
        <fullName evidence="4">Methyltransferase domain protein</fullName>
    </submittedName>
</protein>
<feature type="domain" description="Methyltransferase" evidence="3">
    <location>
        <begin position="42"/>
        <end position="136"/>
    </location>
</feature>
<organism evidence="4 5">
    <name type="scientific">[Clostridium] methylpentosum DSM 5476</name>
    <dbReference type="NCBI Taxonomy" id="537013"/>
    <lineage>
        <taxon>Bacteria</taxon>
        <taxon>Bacillati</taxon>
        <taxon>Bacillota</taxon>
        <taxon>Clostridia</taxon>
        <taxon>Eubacteriales</taxon>
        <taxon>Oscillospiraceae</taxon>
        <taxon>Oscillospiraceae incertae sedis</taxon>
    </lineage>
</organism>
<accession>C0EJ61</accession>
<keyword evidence="1 4" id="KW-0489">Methyltransferase</keyword>
<evidence type="ECO:0000259" key="3">
    <source>
        <dbReference type="Pfam" id="PF13649"/>
    </source>
</evidence>
<dbReference type="Gene3D" id="2.20.25.110">
    <property type="entry name" value="S-adenosyl-L-methionine-dependent methyltransferases"/>
    <property type="match status" value="1"/>
</dbReference>
<dbReference type="STRING" id="537013.CLOSTMETH_03907"/>
<evidence type="ECO:0000256" key="2">
    <source>
        <dbReference type="ARBA" id="ARBA00022679"/>
    </source>
</evidence>
<dbReference type="InterPro" id="IPR029063">
    <property type="entry name" value="SAM-dependent_MTases_sf"/>
</dbReference>
<dbReference type="PANTHER" id="PTHR43861">
    <property type="entry name" value="TRANS-ACONITATE 2-METHYLTRANSFERASE-RELATED"/>
    <property type="match status" value="1"/>
</dbReference>
<dbReference type="Proteomes" id="UP000003340">
    <property type="component" value="Unassembled WGS sequence"/>
</dbReference>
<dbReference type="CDD" id="cd02440">
    <property type="entry name" value="AdoMet_MTases"/>
    <property type="match status" value="1"/>
</dbReference>
<evidence type="ECO:0000313" key="5">
    <source>
        <dbReference type="Proteomes" id="UP000003340"/>
    </source>
</evidence>
<keyword evidence="2 4" id="KW-0808">Transferase</keyword>
<comment type="caution">
    <text evidence="4">The sequence shown here is derived from an EMBL/GenBank/DDBJ whole genome shotgun (WGS) entry which is preliminary data.</text>
</comment>
<evidence type="ECO:0000256" key="1">
    <source>
        <dbReference type="ARBA" id="ARBA00022603"/>
    </source>
</evidence>
<reference evidence="4 5" key="1">
    <citation type="submission" date="2009-01" db="EMBL/GenBank/DDBJ databases">
        <authorList>
            <person name="Fulton L."/>
            <person name="Clifton S."/>
            <person name="Fulton B."/>
            <person name="Xu J."/>
            <person name="Minx P."/>
            <person name="Pepin K.H."/>
            <person name="Johnson M."/>
            <person name="Bhonagiri V."/>
            <person name="Nash W.E."/>
            <person name="Mardis E.R."/>
            <person name="Wilson R.K."/>
        </authorList>
    </citation>
    <scope>NUCLEOTIDE SEQUENCE [LARGE SCALE GENOMIC DNA]</scope>
    <source>
        <strain evidence="4 5">DSM 5476</strain>
    </source>
</reference>
<dbReference type="HOGENOM" id="CLU_069129_5_0_9"/>
<keyword evidence="5" id="KW-1185">Reference proteome</keyword>
<evidence type="ECO:0000313" key="4">
    <source>
        <dbReference type="EMBL" id="EEG28526.1"/>
    </source>
</evidence>
<dbReference type="SUPFAM" id="SSF53335">
    <property type="entry name" value="S-adenosyl-L-methionine-dependent methyltransferases"/>
    <property type="match status" value="1"/>
</dbReference>
<gene>
    <name evidence="4" type="ORF">CLOSTMETH_03907</name>
</gene>
<sequence length="248" mass="28395">MSSYEAFATVYDELTDDISYPNRAAYFDKLVELHGGKRGILLDLACGTGSLSEEFARLGYDVIGVDSSEEMLAAAMNKRVESGFDITYLHQRMQDLDLYGTIDVAVCALDSLNHLTSAKELQRAVDRVSLFLDPQGLFLFDVNTPYKHREVLANNIFVYDYDDVYLVWKNTLLEDDIVSFELDIFEQDGEAYFRTTERFCERAYSKDQLQEVLDRAGLEVVGLYHEDSLEPPLPHSERVVYVTKKKNY</sequence>